<keyword evidence="4" id="KW-0804">Transcription</keyword>
<evidence type="ECO:0000313" key="8">
    <source>
        <dbReference type="Proteomes" id="UP000054466"/>
    </source>
</evidence>
<dbReference type="AlphaFoldDB" id="A0A0D2CKW8"/>
<dbReference type="OrthoDB" id="39175at2759"/>
<dbReference type="CDD" id="cd12148">
    <property type="entry name" value="fungal_TF_MHR"/>
    <property type="match status" value="1"/>
</dbReference>
<dbReference type="GO" id="GO:0008270">
    <property type="term" value="F:zinc ion binding"/>
    <property type="evidence" value="ECO:0007669"/>
    <property type="project" value="InterPro"/>
</dbReference>
<sequence length="186" mass="20298">MSPQASLVNPTVGNVSDLVNRQLLEATAATTLPPPLMVEALTEAFFMHLHPRMPIVDRADVEVAAPSIVLIQALCMVGSLIRHPKGSSPLAETELLYAKVKALLQAGVEKDNLTTLKALCLFSCWNVTPPSVVSLDCAWFWLGATIRFALHMGLHQESTVSKYQSPAARRIAWYLFASAKYLPSGR</sequence>
<keyword evidence="1" id="KW-0862">Zinc</keyword>
<dbReference type="Pfam" id="PF04082">
    <property type="entry name" value="Fungal_trans"/>
    <property type="match status" value="1"/>
</dbReference>
<evidence type="ECO:0000313" key="7">
    <source>
        <dbReference type="EMBL" id="KIW31828.1"/>
    </source>
</evidence>
<dbReference type="InterPro" id="IPR052073">
    <property type="entry name" value="Amide_Lactam_Regulators"/>
</dbReference>
<keyword evidence="8" id="KW-1185">Reference proteome</keyword>
<protein>
    <recommendedName>
        <fullName evidence="6">Xylanolytic transcriptional activator regulatory domain-containing protein</fullName>
    </recommendedName>
</protein>
<keyword evidence="2" id="KW-0805">Transcription regulation</keyword>
<evidence type="ECO:0000259" key="6">
    <source>
        <dbReference type="Pfam" id="PF04082"/>
    </source>
</evidence>
<dbReference type="HOGENOM" id="CLU_1454228_0_0_1"/>
<organism evidence="7 8">
    <name type="scientific">Cladophialophora immunda</name>
    <dbReference type="NCBI Taxonomy" id="569365"/>
    <lineage>
        <taxon>Eukaryota</taxon>
        <taxon>Fungi</taxon>
        <taxon>Dikarya</taxon>
        <taxon>Ascomycota</taxon>
        <taxon>Pezizomycotina</taxon>
        <taxon>Eurotiomycetes</taxon>
        <taxon>Chaetothyriomycetidae</taxon>
        <taxon>Chaetothyriales</taxon>
        <taxon>Herpotrichiellaceae</taxon>
        <taxon>Cladophialophora</taxon>
    </lineage>
</organism>
<dbReference type="InterPro" id="IPR007219">
    <property type="entry name" value="XnlR_reg_dom"/>
</dbReference>
<proteinExistence type="predicted"/>
<keyword evidence="3" id="KW-0238">DNA-binding</keyword>
<dbReference type="GeneID" id="27342615"/>
<dbReference type="RefSeq" id="XP_016252044.1">
    <property type="nucleotide sequence ID" value="XM_016390142.1"/>
</dbReference>
<name>A0A0D2CKW8_9EURO</name>
<gene>
    <name evidence="7" type="ORF">PV07_03421</name>
</gene>
<evidence type="ECO:0000256" key="2">
    <source>
        <dbReference type="ARBA" id="ARBA00023015"/>
    </source>
</evidence>
<feature type="domain" description="Xylanolytic transcriptional activator regulatory" evidence="6">
    <location>
        <begin position="43"/>
        <end position="177"/>
    </location>
</feature>
<keyword evidence="5" id="KW-0539">Nucleus</keyword>
<evidence type="ECO:0000256" key="5">
    <source>
        <dbReference type="ARBA" id="ARBA00023242"/>
    </source>
</evidence>
<dbReference type="Proteomes" id="UP000054466">
    <property type="component" value="Unassembled WGS sequence"/>
</dbReference>
<evidence type="ECO:0000256" key="1">
    <source>
        <dbReference type="ARBA" id="ARBA00022833"/>
    </source>
</evidence>
<dbReference type="VEuPathDB" id="FungiDB:PV07_03421"/>
<reference evidence="7 8" key="1">
    <citation type="submission" date="2015-01" db="EMBL/GenBank/DDBJ databases">
        <title>The Genome Sequence of Cladophialophora immunda CBS83496.</title>
        <authorList>
            <consortium name="The Broad Institute Genomics Platform"/>
            <person name="Cuomo C."/>
            <person name="de Hoog S."/>
            <person name="Gorbushina A."/>
            <person name="Stielow B."/>
            <person name="Teixiera M."/>
            <person name="Abouelleil A."/>
            <person name="Chapman S.B."/>
            <person name="Priest M."/>
            <person name="Young S.K."/>
            <person name="Wortman J."/>
            <person name="Nusbaum C."/>
            <person name="Birren B."/>
        </authorList>
    </citation>
    <scope>NUCLEOTIDE SEQUENCE [LARGE SCALE GENOMIC DNA]</scope>
    <source>
        <strain evidence="7 8">CBS 83496</strain>
    </source>
</reference>
<dbReference type="EMBL" id="KN847041">
    <property type="protein sequence ID" value="KIW31828.1"/>
    <property type="molecule type" value="Genomic_DNA"/>
</dbReference>
<dbReference type="PANTHER" id="PTHR47171:SF5">
    <property type="entry name" value="ZN(II)2CYS6 TRANSCRIPTION FACTOR (EUROFUNG)"/>
    <property type="match status" value="1"/>
</dbReference>
<evidence type="ECO:0000256" key="3">
    <source>
        <dbReference type="ARBA" id="ARBA00023125"/>
    </source>
</evidence>
<dbReference type="PANTHER" id="PTHR47171">
    <property type="entry name" value="FARA-RELATED"/>
    <property type="match status" value="1"/>
</dbReference>
<dbReference type="GO" id="GO:0003677">
    <property type="term" value="F:DNA binding"/>
    <property type="evidence" value="ECO:0007669"/>
    <property type="project" value="UniProtKB-KW"/>
</dbReference>
<dbReference type="GO" id="GO:0006351">
    <property type="term" value="P:DNA-templated transcription"/>
    <property type="evidence" value="ECO:0007669"/>
    <property type="project" value="InterPro"/>
</dbReference>
<accession>A0A0D2CKW8</accession>
<evidence type="ECO:0000256" key="4">
    <source>
        <dbReference type="ARBA" id="ARBA00023163"/>
    </source>
</evidence>